<dbReference type="RefSeq" id="XP_033379038.1">
    <property type="nucleotide sequence ID" value="XM_033529313.1"/>
</dbReference>
<evidence type="ECO:0000313" key="4">
    <source>
        <dbReference type="Proteomes" id="UP000799778"/>
    </source>
</evidence>
<feature type="compositionally biased region" description="Low complexity" evidence="2">
    <location>
        <begin position="215"/>
        <end position="225"/>
    </location>
</feature>
<reference evidence="3" key="1">
    <citation type="journal article" date="2020" name="Stud. Mycol.">
        <title>101 Dothideomycetes genomes: a test case for predicting lifestyles and emergence of pathogens.</title>
        <authorList>
            <person name="Haridas S."/>
            <person name="Albert R."/>
            <person name="Binder M."/>
            <person name="Bloem J."/>
            <person name="Labutti K."/>
            <person name="Salamov A."/>
            <person name="Andreopoulos B."/>
            <person name="Baker S."/>
            <person name="Barry K."/>
            <person name="Bills G."/>
            <person name="Bluhm B."/>
            <person name="Cannon C."/>
            <person name="Castanera R."/>
            <person name="Culley D."/>
            <person name="Daum C."/>
            <person name="Ezra D."/>
            <person name="Gonzalez J."/>
            <person name="Henrissat B."/>
            <person name="Kuo A."/>
            <person name="Liang C."/>
            <person name="Lipzen A."/>
            <person name="Lutzoni F."/>
            <person name="Magnuson J."/>
            <person name="Mondo S."/>
            <person name="Nolan M."/>
            <person name="Ohm R."/>
            <person name="Pangilinan J."/>
            <person name="Park H.-J."/>
            <person name="Ramirez L."/>
            <person name="Alfaro M."/>
            <person name="Sun H."/>
            <person name="Tritt A."/>
            <person name="Yoshinaga Y."/>
            <person name="Zwiers L.-H."/>
            <person name="Turgeon B."/>
            <person name="Goodwin S."/>
            <person name="Spatafora J."/>
            <person name="Crous P."/>
            <person name="Grigoriev I."/>
        </authorList>
    </citation>
    <scope>NUCLEOTIDE SEQUENCE</scope>
    <source>
        <strain evidence="3">CBS 175.79</strain>
    </source>
</reference>
<evidence type="ECO:0000256" key="2">
    <source>
        <dbReference type="SAM" id="MobiDB-lite"/>
    </source>
</evidence>
<evidence type="ECO:0000313" key="3">
    <source>
        <dbReference type="EMBL" id="KAF2010699.1"/>
    </source>
</evidence>
<evidence type="ECO:0000256" key="1">
    <source>
        <dbReference type="SAM" id="Coils"/>
    </source>
</evidence>
<proteinExistence type="predicted"/>
<keyword evidence="4" id="KW-1185">Reference proteome</keyword>
<dbReference type="EMBL" id="ML978076">
    <property type="protein sequence ID" value="KAF2010699.1"/>
    <property type="molecule type" value="Genomic_DNA"/>
</dbReference>
<organism evidence="3 4">
    <name type="scientific">Aaosphaeria arxii CBS 175.79</name>
    <dbReference type="NCBI Taxonomy" id="1450172"/>
    <lineage>
        <taxon>Eukaryota</taxon>
        <taxon>Fungi</taxon>
        <taxon>Dikarya</taxon>
        <taxon>Ascomycota</taxon>
        <taxon>Pezizomycotina</taxon>
        <taxon>Dothideomycetes</taxon>
        <taxon>Pleosporomycetidae</taxon>
        <taxon>Pleosporales</taxon>
        <taxon>Pleosporales incertae sedis</taxon>
        <taxon>Aaosphaeria</taxon>
    </lineage>
</organism>
<feature type="coiled-coil region" evidence="1">
    <location>
        <begin position="161"/>
        <end position="188"/>
    </location>
</feature>
<gene>
    <name evidence="3" type="ORF">BU24DRAFT_427800</name>
</gene>
<dbReference type="AlphaFoldDB" id="A0A6A5XCQ7"/>
<dbReference type="GeneID" id="54286710"/>
<feature type="region of interest" description="Disordered" evidence="2">
    <location>
        <begin position="215"/>
        <end position="271"/>
    </location>
</feature>
<name>A0A6A5XCQ7_9PLEO</name>
<keyword evidence="1" id="KW-0175">Coiled coil</keyword>
<sequence>MSYSPSPNRQEVAASDPELPSLLAENQPADPEAAFPPTQLELWIDDLLPTEDYRHEHASLSQGPVTGEWLSRDHLIKLERLRHDLKSRPGSFSIQSIVDGEIINNAVSCTSVSFSKLNPADVLNNLRWANQRNQVYQQQLNDLASLNNRTYLQAMQLQETVEAQELEKIEQATQMETLKAENRALQAQILANKPAPSVEKPQTYQFPRRLGFSPSATSAVAASSAPRTPQEQPVRQPTVTPIVCTLPHPAPSSLEPRRSAKAPDPPLLTDGKTPRFEIWEQAIMNKLQLNKDHYQGQTEWETNRLRGQYIYTRIDAKGRAMELLYPEIARLGSVKHMGADYMITFLRLALINPLEASLAEGRHH</sequence>
<accession>A0A6A5XCQ7</accession>
<dbReference type="OrthoDB" id="4486039at2759"/>
<feature type="region of interest" description="Disordered" evidence="2">
    <location>
        <begin position="1"/>
        <end position="32"/>
    </location>
</feature>
<protein>
    <submittedName>
        <fullName evidence="3">Uncharacterized protein</fullName>
    </submittedName>
</protein>
<feature type="compositionally biased region" description="Polar residues" evidence="2">
    <location>
        <begin position="226"/>
        <end position="239"/>
    </location>
</feature>
<dbReference type="Proteomes" id="UP000799778">
    <property type="component" value="Unassembled WGS sequence"/>
</dbReference>